<evidence type="ECO:0000256" key="2">
    <source>
        <dbReference type="SAM" id="MobiDB-lite"/>
    </source>
</evidence>
<evidence type="ECO:0000259" key="4">
    <source>
        <dbReference type="PROSITE" id="PS50983"/>
    </source>
</evidence>
<feature type="chain" id="PRO_5038342250" evidence="3">
    <location>
        <begin position="30"/>
        <end position="410"/>
    </location>
</feature>
<feature type="signal peptide" evidence="3">
    <location>
        <begin position="1"/>
        <end position="29"/>
    </location>
</feature>
<dbReference type="PANTHER" id="PTHR30535:SF34">
    <property type="entry name" value="MOLYBDATE-BINDING PROTEIN MOLA"/>
    <property type="match status" value="1"/>
</dbReference>
<evidence type="ECO:0000313" key="6">
    <source>
        <dbReference type="Proteomes" id="UP000823910"/>
    </source>
</evidence>
<sequence>MLIKNKRNLRIRTGALALSALMALTGCGAAVGGAAALSGEARETAADASDGVQESSAASGSGDVSGGTEQAGETRVIIDQVGNEVELPAQVNRIVIASAWPLASVYCLFDGSVEKLVGVDPAIISAAENSMLVNVAPEIVNVESGFSQNGVINAEELLKLDPDVVLYATGVPEDYEICSQAGIPAVGFSLSIKDYNAVETINSWVELLGEVLGEDLTNEEFIRYGQDMQAMVAERLQGVKEEDKPKAMFIHGYDASTVNVPAADSWGDYWITASGGINVGAQAGSGTPTVGAEQIYEWNPDRIFIDNFNDALPEDIYSNTLANFDWSSISAVQNQQVIKTPLGMYRWYVTCSDSALMLLWMAKQNQPELFADIDMNQTVKDFYQQFYGVTLTDADVEYIFTPKREAAGGI</sequence>
<dbReference type="InterPro" id="IPR002491">
    <property type="entry name" value="ABC_transptr_periplasmic_BD"/>
</dbReference>
<reference evidence="5" key="2">
    <citation type="submission" date="2021-04" db="EMBL/GenBank/DDBJ databases">
        <authorList>
            <person name="Gilroy R."/>
        </authorList>
    </citation>
    <scope>NUCLEOTIDE SEQUENCE</scope>
    <source>
        <strain evidence="5">CHK180-15479</strain>
    </source>
</reference>
<dbReference type="Gene3D" id="1.20.58.2180">
    <property type="match status" value="1"/>
</dbReference>
<protein>
    <submittedName>
        <fullName evidence="5">ABC transporter substrate-binding protein</fullName>
    </submittedName>
</protein>
<name>A0A9D2N1K0_9FIRM</name>
<accession>A0A9D2N1K0</accession>
<comment type="similarity">
    <text evidence="1">Belongs to the bacterial solute-binding protein 8 family.</text>
</comment>
<feature type="domain" description="Fe/B12 periplasmic-binding" evidence="4">
    <location>
        <begin position="93"/>
        <end position="369"/>
    </location>
</feature>
<organism evidence="5 6">
    <name type="scientific">Candidatus Enterocloster excrementipullorum</name>
    <dbReference type="NCBI Taxonomy" id="2838559"/>
    <lineage>
        <taxon>Bacteria</taxon>
        <taxon>Bacillati</taxon>
        <taxon>Bacillota</taxon>
        <taxon>Clostridia</taxon>
        <taxon>Lachnospirales</taxon>
        <taxon>Lachnospiraceae</taxon>
        <taxon>Enterocloster</taxon>
    </lineage>
</organism>
<proteinExistence type="inferred from homology"/>
<dbReference type="Proteomes" id="UP000823910">
    <property type="component" value="Unassembled WGS sequence"/>
</dbReference>
<dbReference type="PROSITE" id="PS50983">
    <property type="entry name" value="FE_B12_PBP"/>
    <property type="match status" value="1"/>
</dbReference>
<dbReference type="AlphaFoldDB" id="A0A9D2N1K0"/>
<dbReference type="Pfam" id="PF01497">
    <property type="entry name" value="Peripla_BP_2"/>
    <property type="match status" value="1"/>
</dbReference>
<gene>
    <name evidence="5" type="ORF">H9704_08750</name>
</gene>
<reference evidence="5" key="1">
    <citation type="journal article" date="2021" name="PeerJ">
        <title>Extensive microbial diversity within the chicken gut microbiome revealed by metagenomics and culture.</title>
        <authorList>
            <person name="Gilroy R."/>
            <person name="Ravi A."/>
            <person name="Getino M."/>
            <person name="Pursley I."/>
            <person name="Horton D.L."/>
            <person name="Alikhan N.F."/>
            <person name="Baker D."/>
            <person name="Gharbi K."/>
            <person name="Hall N."/>
            <person name="Watson M."/>
            <person name="Adriaenssens E.M."/>
            <person name="Foster-Nyarko E."/>
            <person name="Jarju S."/>
            <person name="Secka A."/>
            <person name="Antonio M."/>
            <person name="Oren A."/>
            <person name="Chaudhuri R.R."/>
            <person name="La Ragione R."/>
            <person name="Hildebrand F."/>
            <person name="Pallen M.J."/>
        </authorList>
    </citation>
    <scope>NUCLEOTIDE SEQUENCE</scope>
    <source>
        <strain evidence="5">CHK180-15479</strain>
    </source>
</reference>
<keyword evidence="3" id="KW-0732">Signal</keyword>
<dbReference type="EMBL" id="DWWT01000040">
    <property type="protein sequence ID" value="HJC06227.1"/>
    <property type="molecule type" value="Genomic_DNA"/>
</dbReference>
<feature type="region of interest" description="Disordered" evidence="2">
    <location>
        <begin position="45"/>
        <end position="69"/>
    </location>
</feature>
<evidence type="ECO:0000256" key="3">
    <source>
        <dbReference type="SAM" id="SignalP"/>
    </source>
</evidence>
<dbReference type="PROSITE" id="PS51257">
    <property type="entry name" value="PROKAR_LIPOPROTEIN"/>
    <property type="match status" value="1"/>
</dbReference>
<evidence type="ECO:0000313" key="5">
    <source>
        <dbReference type="EMBL" id="HJC06227.1"/>
    </source>
</evidence>
<comment type="caution">
    <text evidence="5">The sequence shown here is derived from an EMBL/GenBank/DDBJ whole genome shotgun (WGS) entry which is preliminary data.</text>
</comment>
<dbReference type="PANTHER" id="PTHR30535">
    <property type="entry name" value="VITAMIN B12-BINDING PROTEIN"/>
    <property type="match status" value="1"/>
</dbReference>
<evidence type="ECO:0000256" key="1">
    <source>
        <dbReference type="ARBA" id="ARBA00008814"/>
    </source>
</evidence>
<dbReference type="InterPro" id="IPR050902">
    <property type="entry name" value="ABC_Transporter_SBP"/>
</dbReference>
<dbReference type="Gene3D" id="3.40.50.1980">
    <property type="entry name" value="Nitrogenase molybdenum iron protein domain"/>
    <property type="match status" value="2"/>
</dbReference>
<dbReference type="SUPFAM" id="SSF53807">
    <property type="entry name" value="Helical backbone' metal receptor"/>
    <property type="match status" value="1"/>
</dbReference>